<feature type="domain" description="Tetrapyrrole methylase" evidence="6">
    <location>
        <begin position="10"/>
        <end position="187"/>
    </location>
</feature>
<dbReference type="Gene3D" id="3.40.50.150">
    <property type="entry name" value="Vaccinia Virus protein VP39"/>
    <property type="match status" value="1"/>
</dbReference>
<evidence type="ECO:0000313" key="8">
    <source>
        <dbReference type="EMBL" id="TDA21396.1"/>
    </source>
</evidence>
<keyword evidence="9" id="KW-1185">Reference proteome</keyword>
<dbReference type="Gene3D" id="3.40.1010.10">
    <property type="entry name" value="Cobalt-precorrin-4 Transmethylase, Domain 1"/>
    <property type="match status" value="1"/>
</dbReference>
<dbReference type="AlphaFoldDB" id="A0A4R4FFB2"/>
<comment type="caution">
    <text evidence="8">The sequence shown here is derived from an EMBL/GenBank/DDBJ whole genome shotgun (WGS) entry which is preliminary data.</text>
</comment>
<dbReference type="NCBIfam" id="TIGR02467">
    <property type="entry name" value="CbiE"/>
    <property type="match status" value="1"/>
</dbReference>
<dbReference type="PANTHER" id="PTHR43182:SF1">
    <property type="entry name" value="COBALT-PRECORRIN-7 C(5)-METHYLTRANSFERASE"/>
    <property type="match status" value="1"/>
</dbReference>
<evidence type="ECO:0000256" key="3">
    <source>
        <dbReference type="ARBA" id="ARBA00022603"/>
    </source>
</evidence>
<dbReference type="InterPro" id="IPR035996">
    <property type="entry name" value="4pyrrol_Methylase_sf"/>
</dbReference>
<comment type="pathway">
    <text evidence="1">Cofactor biosynthesis; adenosylcobalamin biosynthesis.</text>
</comment>
<reference evidence="8 9" key="1">
    <citation type="journal article" date="2016" name="Nat. Microbiol.">
        <title>The Mouse Intestinal Bacterial Collection (miBC) provides host-specific insight into cultured diversity and functional potential of the gut microbiota.</title>
        <authorList>
            <person name="Lagkouvardos I."/>
            <person name="Pukall R."/>
            <person name="Abt B."/>
            <person name="Foesel B.U."/>
            <person name="Meier-Kolthoff J.P."/>
            <person name="Kumar N."/>
            <person name="Bresciani A."/>
            <person name="Martinez I."/>
            <person name="Just S."/>
            <person name="Ziegler C."/>
            <person name="Brugiroux S."/>
            <person name="Garzetti D."/>
            <person name="Wenning M."/>
            <person name="Bui T.P."/>
            <person name="Wang J."/>
            <person name="Hugenholtz F."/>
            <person name="Plugge C.M."/>
            <person name="Peterson D.A."/>
            <person name="Hornef M.W."/>
            <person name="Baines J.F."/>
            <person name="Smidt H."/>
            <person name="Walter J."/>
            <person name="Kristiansen K."/>
            <person name="Nielsen H.B."/>
            <person name="Haller D."/>
            <person name="Overmann J."/>
            <person name="Stecher B."/>
            <person name="Clavel T."/>
        </authorList>
    </citation>
    <scope>NUCLEOTIDE SEQUENCE [LARGE SCALE GENOMIC DNA]</scope>
    <source>
        <strain evidence="8 9">DSM 28560</strain>
    </source>
</reference>
<dbReference type="RefSeq" id="WP_132278290.1">
    <property type="nucleotide sequence ID" value="NZ_JAOBST010000014.1"/>
</dbReference>
<evidence type="ECO:0000313" key="9">
    <source>
        <dbReference type="Proteomes" id="UP000295710"/>
    </source>
</evidence>
<dbReference type="Proteomes" id="UP000295710">
    <property type="component" value="Unassembled WGS sequence"/>
</dbReference>
<dbReference type="Pfam" id="PF13847">
    <property type="entry name" value="Methyltransf_31"/>
    <property type="match status" value="1"/>
</dbReference>
<dbReference type="UniPathway" id="UPA00148"/>
<evidence type="ECO:0000256" key="5">
    <source>
        <dbReference type="ARBA" id="ARBA00022691"/>
    </source>
</evidence>
<keyword evidence="3 8" id="KW-0489">Methyltransferase</keyword>
<dbReference type="InterPro" id="IPR012818">
    <property type="entry name" value="CbiE"/>
</dbReference>
<dbReference type="CDD" id="cd02440">
    <property type="entry name" value="AdoMet_MTases"/>
    <property type="match status" value="1"/>
</dbReference>
<feature type="domain" description="Methyltransferase" evidence="7">
    <location>
        <begin position="252"/>
        <end position="306"/>
    </location>
</feature>
<dbReference type="InterPro" id="IPR025714">
    <property type="entry name" value="Methyltranfer_dom"/>
</dbReference>
<evidence type="ECO:0000256" key="4">
    <source>
        <dbReference type="ARBA" id="ARBA00022679"/>
    </source>
</evidence>
<keyword evidence="4 8" id="KW-0808">Transferase</keyword>
<dbReference type="CDD" id="cd11644">
    <property type="entry name" value="Precorrin-6Y-MT"/>
    <property type="match status" value="1"/>
</dbReference>
<protein>
    <submittedName>
        <fullName evidence="8">Precorrin-6Y C5,15-methyltransferase (Decarboxylating) subunit CbiT</fullName>
    </submittedName>
</protein>
<organism evidence="8 9">
    <name type="scientific">Extibacter muris</name>
    <dbReference type="NCBI Taxonomy" id="1796622"/>
    <lineage>
        <taxon>Bacteria</taxon>
        <taxon>Bacillati</taxon>
        <taxon>Bacillota</taxon>
        <taxon>Clostridia</taxon>
        <taxon>Lachnospirales</taxon>
        <taxon>Lachnospiraceae</taxon>
        <taxon>Extibacter</taxon>
    </lineage>
</organism>
<dbReference type="GO" id="GO:0008276">
    <property type="term" value="F:protein methyltransferase activity"/>
    <property type="evidence" value="ECO:0007669"/>
    <property type="project" value="InterPro"/>
</dbReference>
<evidence type="ECO:0000256" key="1">
    <source>
        <dbReference type="ARBA" id="ARBA00004953"/>
    </source>
</evidence>
<dbReference type="GO" id="GO:0032259">
    <property type="term" value="P:methylation"/>
    <property type="evidence" value="ECO:0007669"/>
    <property type="project" value="UniProtKB-KW"/>
</dbReference>
<proteinExistence type="predicted"/>
<dbReference type="InterPro" id="IPR029063">
    <property type="entry name" value="SAM-dependent_MTases_sf"/>
</dbReference>
<keyword evidence="5" id="KW-0949">S-adenosyl-L-methionine</keyword>
<dbReference type="Pfam" id="PF00590">
    <property type="entry name" value="TP_methylase"/>
    <property type="match status" value="1"/>
</dbReference>
<evidence type="ECO:0000256" key="2">
    <source>
        <dbReference type="ARBA" id="ARBA00022573"/>
    </source>
</evidence>
<dbReference type="PANTHER" id="PTHR43182">
    <property type="entry name" value="COBALT-PRECORRIN-6B C(15)-METHYLTRANSFERASE (DECARBOXYLATING)"/>
    <property type="match status" value="1"/>
</dbReference>
<accession>A0A4R4FFB2</accession>
<dbReference type="EMBL" id="SMMX01000009">
    <property type="protein sequence ID" value="TDA21396.1"/>
    <property type="molecule type" value="Genomic_DNA"/>
</dbReference>
<gene>
    <name evidence="8" type="primary">cbiT</name>
    <name evidence="8" type="ORF">E1963_12065</name>
</gene>
<keyword evidence="2" id="KW-0169">Cobalamin biosynthesis</keyword>
<dbReference type="InterPro" id="IPR014008">
    <property type="entry name" value="Cbl_synth_MTase_CbiT"/>
</dbReference>
<evidence type="ECO:0000259" key="7">
    <source>
        <dbReference type="Pfam" id="PF13847"/>
    </source>
</evidence>
<dbReference type="SUPFAM" id="SSF53790">
    <property type="entry name" value="Tetrapyrrole methylase"/>
    <property type="match status" value="1"/>
</dbReference>
<name>A0A4R4FFB2_9FIRM</name>
<dbReference type="InterPro" id="IPR000878">
    <property type="entry name" value="4pyrrol_Mease"/>
</dbReference>
<dbReference type="SUPFAM" id="SSF53335">
    <property type="entry name" value="S-adenosyl-L-methionine-dependent methyltransferases"/>
    <property type="match status" value="1"/>
</dbReference>
<evidence type="ECO:0000259" key="6">
    <source>
        <dbReference type="Pfam" id="PF00590"/>
    </source>
</evidence>
<dbReference type="InterPro" id="IPR050714">
    <property type="entry name" value="Cobalamin_biosynth_MTase"/>
</dbReference>
<dbReference type="GO" id="GO:0009236">
    <property type="term" value="P:cobalamin biosynthetic process"/>
    <property type="evidence" value="ECO:0007669"/>
    <property type="project" value="UniProtKB-UniPathway"/>
</dbReference>
<dbReference type="NCBIfam" id="TIGR02469">
    <property type="entry name" value="CbiT"/>
    <property type="match status" value="1"/>
</dbReference>
<dbReference type="InterPro" id="IPR014777">
    <property type="entry name" value="4pyrrole_Mease_sub1"/>
</dbReference>
<sequence>MYEEKRRRISLTGIGMGAGTSLTEEARGVLESCDCIIGAARMTESLSRFGKPMYDAYKAEEIKAIIRGHEGFSHIVVALSGDCGFYSGAKALAGELREYAVELIPGISSVAFLASRLHVSWEDAALKSIHGRRQNYIYAIAHNEKTFLLLGGEACARELCEKIRYFGLADVEFHIGRRLSYEDETILYRRGSELMPEDCAGLAVALVRNPAPDRRVAAYIDDEAFIRGGVPMTKAEIRAVSLAKLGLTRDAVLYDIGAGTGSVSVEAALRSGEMKVYAVEKNPEAIRLLEENRRQFGCDNIEVVEGTAPGGLQALEPPTHVFVGGSAGNLPEILKAVKEKNPDVRIVINAASLETIGEVMEAERSGLLSSPEVVQIAASRSRRLGAYHMMTALNPVYIVSDGKGQK</sequence>